<organism evidence="2 3">
    <name type="scientific">Truncatella angustata</name>
    <dbReference type="NCBI Taxonomy" id="152316"/>
    <lineage>
        <taxon>Eukaryota</taxon>
        <taxon>Fungi</taxon>
        <taxon>Dikarya</taxon>
        <taxon>Ascomycota</taxon>
        <taxon>Pezizomycotina</taxon>
        <taxon>Sordariomycetes</taxon>
        <taxon>Xylariomycetidae</taxon>
        <taxon>Amphisphaeriales</taxon>
        <taxon>Sporocadaceae</taxon>
        <taxon>Truncatella</taxon>
    </lineage>
</organism>
<accession>A0A9P8RNR2</accession>
<sequence length="242" mass="28319">MHKLEDATKVLILDAGYKRPPSRHRTDFSDWTRLVCKKFIRISLQCEGFTLRVPFVVDDTFYALMRCFDFFTIDEDPELWRLWCSLLRYALRLQNGESWLQIFYGVSDQDQPDEVPARWSTTSKASTKYRDDRPNRFVRGAFIQNDVQGISNVICEISSPLGLRWFWDKESWRATDIIKRYGDGIIQPSSSDFEVIYRGVIQQISEHSLFLACRGLESVHRKPTPDGKSGDRARPETCLDRY</sequence>
<name>A0A9P8RNR2_9PEZI</name>
<dbReference type="EMBL" id="JAGPXC010000009">
    <property type="protein sequence ID" value="KAH6646845.1"/>
    <property type="molecule type" value="Genomic_DNA"/>
</dbReference>
<dbReference type="AlphaFoldDB" id="A0A9P8RNR2"/>
<keyword evidence="3" id="KW-1185">Reference proteome</keyword>
<feature type="region of interest" description="Disordered" evidence="1">
    <location>
        <begin position="221"/>
        <end position="242"/>
    </location>
</feature>
<dbReference type="GeneID" id="70134929"/>
<protein>
    <submittedName>
        <fullName evidence="2">Uncharacterized protein</fullName>
    </submittedName>
</protein>
<evidence type="ECO:0000256" key="1">
    <source>
        <dbReference type="SAM" id="MobiDB-lite"/>
    </source>
</evidence>
<evidence type="ECO:0000313" key="2">
    <source>
        <dbReference type="EMBL" id="KAH6646845.1"/>
    </source>
</evidence>
<gene>
    <name evidence="2" type="ORF">BKA67DRAFT_650063</name>
</gene>
<comment type="caution">
    <text evidence="2">The sequence shown here is derived from an EMBL/GenBank/DDBJ whole genome shotgun (WGS) entry which is preliminary data.</text>
</comment>
<reference evidence="2" key="1">
    <citation type="journal article" date="2021" name="Nat. Commun.">
        <title>Genetic determinants of endophytism in the Arabidopsis root mycobiome.</title>
        <authorList>
            <person name="Mesny F."/>
            <person name="Miyauchi S."/>
            <person name="Thiergart T."/>
            <person name="Pickel B."/>
            <person name="Atanasova L."/>
            <person name="Karlsson M."/>
            <person name="Huettel B."/>
            <person name="Barry K.W."/>
            <person name="Haridas S."/>
            <person name="Chen C."/>
            <person name="Bauer D."/>
            <person name="Andreopoulos W."/>
            <person name="Pangilinan J."/>
            <person name="LaButti K."/>
            <person name="Riley R."/>
            <person name="Lipzen A."/>
            <person name="Clum A."/>
            <person name="Drula E."/>
            <person name="Henrissat B."/>
            <person name="Kohler A."/>
            <person name="Grigoriev I.V."/>
            <person name="Martin F.M."/>
            <person name="Hacquard S."/>
        </authorList>
    </citation>
    <scope>NUCLEOTIDE SEQUENCE</scope>
    <source>
        <strain evidence="2">MPI-SDFR-AT-0073</strain>
    </source>
</reference>
<proteinExistence type="predicted"/>
<dbReference type="RefSeq" id="XP_045953359.1">
    <property type="nucleotide sequence ID" value="XM_046106038.1"/>
</dbReference>
<evidence type="ECO:0000313" key="3">
    <source>
        <dbReference type="Proteomes" id="UP000758603"/>
    </source>
</evidence>
<dbReference type="Proteomes" id="UP000758603">
    <property type="component" value="Unassembled WGS sequence"/>
</dbReference>